<keyword evidence="4" id="KW-0460">Magnesium</keyword>
<evidence type="ECO:0000313" key="6">
    <source>
        <dbReference type="Proteomes" id="UP000475582"/>
    </source>
</evidence>
<dbReference type="Pfam" id="PF13419">
    <property type="entry name" value="HAD_2"/>
    <property type="match status" value="1"/>
</dbReference>
<proteinExistence type="inferred from homology"/>
<comment type="similarity">
    <text evidence="2">Belongs to the HAD-like hydrolase superfamily. CbbY/CbbZ/Gph/YieH family.</text>
</comment>
<dbReference type="AlphaFoldDB" id="A0A6L6PLL3"/>
<evidence type="ECO:0000313" key="5">
    <source>
        <dbReference type="EMBL" id="MTV39978.1"/>
    </source>
</evidence>
<dbReference type="Proteomes" id="UP000475582">
    <property type="component" value="Unassembled WGS sequence"/>
</dbReference>
<dbReference type="SFLD" id="SFLDS00003">
    <property type="entry name" value="Haloacid_Dehalogenase"/>
    <property type="match status" value="1"/>
</dbReference>
<dbReference type="PANTHER" id="PTHR46193:SF9">
    <property type="entry name" value="HALOACID DEHALOGENASE-LIKE HYDROLASE DOMAIN-CONTAINING PROTEIN SGPP"/>
    <property type="match status" value="1"/>
</dbReference>
<dbReference type="NCBIfam" id="TIGR01509">
    <property type="entry name" value="HAD-SF-IA-v3"/>
    <property type="match status" value="1"/>
</dbReference>
<dbReference type="InterPro" id="IPR023214">
    <property type="entry name" value="HAD_sf"/>
</dbReference>
<evidence type="ECO:0000256" key="3">
    <source>
        <dbReference type="ARBA" id="ARBA00022723"/>
    </source>
</evidence>
<protein>
    <submittedName>
        <fullName evidence="5">HAD-IA family hydrolase</fullName>
    </submittedName>
</protein>
<sequence>MTKIKAIIFDMDGVLIDAKEWHFEALNRALTLFGMAISRYDHLVTYDGLPTKTKLRMLSMERGLPEALHGFINEMKQIYTMEVIYAKCKPVFQHQFALSRLKAEGYRMAVCSNSIRNTIAMMMERAELLPFLDFFLSNEDVSAPKPAPDMYLKAIERMGLQPTECLIVEDNPNGIKAARDSGAHVLCVHDVREVNYANITQTIAGLEAKHA</sequence>
<keyword evidence="6" id="KW-1185">Reference proteome</keyword>
<name>A0A6L6PLL3_9BURK</name>
<dbReference type="EMBL" id="WNKY01000026">
    <property type="protein sequence ID" value="MTV39978.1"/>
    <property type="molecule type" value="Genomic_DNA"/>
</dbReference>
<gene>
    <name evidence="5" type="ORF">GM676_20645</name>
</gene>
<keyword evidence="3" id="KW-0479">Metal-binding</keyword>
<dbReference type="Gene3D" id="1.10.150.240">
    <property type="entry name" value="Putative phosphatase, domain 2"/>
    <property type="match status" value="1"/>
</dbReference>
<evidence type="ECO:0000256" key="4">
    <source>
        <dbReference type="ARBA" id="ARBA00022842"/>
    </source>
</evidence>
<dbReference type="SFLD" id="SFLDG01135">
    <property type="entry name" value="C1.5.6:_HAD__Beta-PGM__Phospha"/>
    <property type="match status" value="1"/>
</dbReference>
<comment type="cofactor">
    <cofactor evidence="1">
        <name>Mg(2+)</name>
        <dbReference type="ChEBI" id="CHEBI:18420"/>
    </cofactor>
</comment>
<dbReference type="InterPro" id="IPR051600">
    <property type="entry name" value="Beta-PGM-like"/>
</dbReference>
<dbReference type="CDD" id="cd07505">
    <property type="entry name" value="HAD_BPGM-like"/>
    <property type="match status" value="1"/>
</dbReference>
<dbReference type="InterPro" id="IPR041492">
    <property type="entry name" value="HAD_2"/>
</dbReference>
<dbReference type="InterPro" id="IPR023198">
    <property type="entry name" value="PGP-like_dom2"/>
</dbReference>
<dbReference type="GO" id="GO:0046872">
    <property type="term" value="F:metal ion binding"/>
    <property type="evidence" value="ECO:0007669"/>
    <property type="project" value="UniProtKB-KW"/>
</dbReference>
<reference evidence="5 6" key="1">
    <citation type="submission" date="2019-11" db="EMBL/GenBank/DDBJ databases">
        <title>Type strains purchased from KCTC, JCM and DSMZ.</title>
        <authorList>
            <person name="Lu H."/>
        </authorList>
    </citation>
    <scope>NUCLEOTIDE SEQUENCE [LARGE SCALE GENOMIC DNA]</scope>
    <source>
        <strain evidence="5 6">KCTC 22382</strain>
    </source>
</reference>
<comment type="caution">
    <text evidence="5">The sequence shown here is derived from an EMBL/GenBank/DDBJ whole genome shotgun (WGS) entry which is preliminary data.</text>
</comment>
<dbReference type="GO" id="GO:0016787">
    <property type="term" value="F:hydrolase activity"/>
    <property type="evidence" value="ECO:0007669"/>
    <property type="project" value="UniProtKB-KW"/>
</dbReference>
<dbReference type="SFLD" id="SFLDG01129">
    <property type="entry name" value="C1.5:_HAD__Beta-PGM__Phosphata"/>
    <property type="match status" value="1"/>
</dbReference>
<dbReference type="PANTHER" id="PTHR46193">
    <property type="entry name" value="6-PHOSPHOGLUCONATE PHOSPHATASE"/>
    <property type="match status" value="1"/>
</dbReference>
<dbReference type="RefSeq" id="WP_371866317.1">
    <property type="nucleotide sequence ID" value="NZ_WNKY01000026.1"/>
</dbReference>
<dbReference type="InterPro" id="IPR036412">
    <property type="entry name" value="HAD-like_sf"/>
</dbReference>
<dbReference type="InterPro" id="IPR006439">
    <property type="entry name" value="HAD-SF_hydro_IA"/>
</dbReference>
<evidence type="ECO:0000256" key="1">
    <source>
        <dbReference type="ARBA" id="ARBA00001946"/>
    </source>
</evidence>
<evidence type="ECO:0000256" key="2">
    <source>
        <dbReference type="ARBA" id="ARBA00006171"/>
    </source>
</evidence>
<dbReference type="PRINTS" id="PR00413">
    <property type="entry name" value="HADHALOGNASE"/>
</dbReference>
<dbReference type="SUPFAM" id="SSF56784">
    <property type="entry name" value="HAD-like"/>
    <property type="match status" value="1"/>
</dbReference>
<keyword evidence="5" id="KW-0378">Hydrolase</keyword>
<organism evidence="5 6">
    <name type="scientific">Duganella radicis</name>
    <dbReference type="NCBI Taxonomy" id="551988"/>
    <lineage>
        <taxon>Bacteria</taxon>
        <taxon>Pseudomonadati</taxon>
        <taxon>Pseudomonadota</taxon>
        <taxon>Betaproteobacteria</taxon>
        <taxon>Burkholderiales</taxon>
        <taxon>Oxalobacteraceae</taxon>
        <taxon>Telluria group</taxon>
        <taxon>Duganella</taxon>
    </lineage>
</organism>
<dbReference type="Gene3D" id="3.40.50.1000">
    <property type="entry name" value="HAD superfamily/HAD-like"/>
    <property type="match status" value="1"/>
</dbReference>
<accession>A0A6L6PLL3</accession>